<accession>A0A179DFY0</accession>
<organism evidence="2 3">
    <name type="scientific">Pedobacter psychrophilus</name>
    <dbReference type="NCBI Taxonomy" id="1826909"/>
    <lineage>
        <taxon>Bacteria</taxon>
        <taxon>Pseudomonadati</taxon>
        <taxon>Bacteroidota</taxon>
        <taxon>Sphingobacteriia</taxon>
        <taxon>Sphingobacteriales</taxon>
        <taxon>Sphingobacteriaceae</taxon>
        <taxon>Pedobacter</taxon>
    </lineage>
</organism>
<evidence type="ECO:0000313" key="3">
    <source>
        <dbReference type="Proteomes" id="UP000078459"/>
    </source>
</evidence>
<dbReference type="PANTHER" id="PTHR11236">
    <property type="entry name" value="AMINOBENZOATE/ANTHRANILATE SYNTHASE"/>
    <property type="match status" value="1"/>
</dbReference>
<dbReference type="Proteomes" id="UP000078459">
    <property type="component" value="Unassembled WGS sequence"/>
</dbReference>
<dbReference type="SUPFAM" id="SSF56322">
    <property type="entry name" value="ADC synthase"/>
    <property type="match status" value="1"/>
</dbReference>
<sequence length="428" mass="49288">MQTKIISNISEFKYKALSFANTFDICCFLDSNGLDDRYSKFDCLIAFGHQDKLILKPNEDSFSALKNFRKKNNGFILGGLSYELKNEIENLDSKNQDGLNFPNLFFFSPLHLLIIKGKKLQIISPDANDIFKLIDETIVKKDITDLKVNIKARLNPTDYRNKFLKIKNEISLGNIYETNFCMEFYDENCEISPIDIFIKLNIKSPTPFANFFKWNDKYIISATPERFLAKRNQKIISQPIKGTAKRSENSVEDIKIMKSLYLNPKERQENVMIVDLVRNDLTKFAIKGTVKVEELFGIYSFKHIHQMVSTVVCEIHNDTDNIDVIKNCFPMGSMTGAPKIKAMQLMDLYENSKRGMYAGAIGYFDNENDFDFNVIIRSILYNSSNKYLSFHVGSAITHDADPEKEYDECLLKIKAILEILQNKKGDLI</sequence>
<dbReference type="Pfam" id="PF00425">
    <property type="entry name" value="Chorismate_bind"/>
    <property type="match status" value="1"/>
</dbReference>
<dbReference type="EMBL" id="LWHJ01000027">
    <property type="protein sequence ID" value="OAQ39610.1"/>
    <property type="molecule type" value="Genomic_DNA"/>
</dbReference>
<reference evidence="2 3" key="2">
    <citation type="submission" date="2016-06" db="EMBL/GenBank/DDBJ databases">
        <title>Pedobacter psychrophilus sp. nov., isolated from Antarctic fragmentary rock.</title>
        <authorList>
            <person name="Svec P."/>
        </authorList>
    </citation>
    <scope>NUCLEOTIDE SEQUENCE [LARGE SCALE GENOMIC DNA]</scope>
    <source>
        <strain evidence="2 3">CCM 8644</strain>
    </source>
</reference>
<protein>
    <submittedName>
        <fullName evidence="2">Aminobenzoate synthetase</fullName>
    </submittedName>
</protein>
<dbReference type="GO" id="GO:0046820">
    <property type="term" value="F:4-amino-4-deoxychorismate synthase activity"/>
    <property type="evidence" value="ECO:0007669"/>
    <property type="project" value="TreeGrafter"/>
</dbReference>
<dbReference type="Gene3D" id="3.60.120.10">
    <property type="entry name" value="Anthranilate synthase"/>
    <property type="match status" value="1"/>
</dbReference>
<keyword evidence="3" id="KW-1185">Reference proteome</keyword>
<dbReference type="InterPro" id="IPR005801">
    <property type="entry name" value="ADC_synthase"/>
</dbReference>
<feature type="domain" description="Chorismate-utilising enzyme C-terminal" evidence="1">
    <location>
        <begin position="157"/>
        <end position="412"/>
    </location>
</feature>
<gene>
    <name evidence="2" type="ORF">A5893_08445</name>
</gene>
<name>A0A179DFY0_9SPHI</name>
<dbReference type="GO" id="GO:0000162">
    <property type="term" value="P:L-tryptophan biosynthetic process"/>
    <property type="evidence" value="ECO:0007669"/>
    <property type="project" value="TreeGrafter"/>
</dbReference>
<dbReference type="RefSeq" id="WP_068822226.1">
    <property type="nucleotide sequence ID" value="NZ_LWHJ01000027.1"/>
</dbReference>
<evidence type="ECO:0000259" key="1">
    <source>
        <dbReference type="Pfam" id="PF00425"/>
    </source>
</evidence>
<dbReference type="STRING" id="1826909.A5893_08445"/>
<dbReference type="InterPro" id="IPR015890">
    <property type="entry name" value="Chorismate_C"/>
</dbReference>
<reference evidence="2 3" key="1">
    <citation type="submission" date="2016-04" db="EMBL/GenBank/DDBJ databases">
        <authorList>
            <person name="Evans L.H."/>
            <person name="Alamgir A."/>
            <person name="Owens N."/>
            <person name="Weber N.D."/>
            <person name="Virtaneva K."/>
            <person name="Barbian K."/>
            <person name="Babar A."/>
            <person name="Rosenke K."/>
        </authorList>
    </citation>
    <scope>NUCLEOTIDE SEQUENCE [LARGE SCALE GENOMIC DNA]</scope>
    <source>
        <strain evidence="2 3">CCM 8644</strain>
    </source>
</reference>
<comment type="caution">
    <text evidence="2">The sequence shown here is derived from an EMBL/GenBank/DDBJ whole genome shotgun (WGS) entry which is preliminary data.</text>
</comment>
<proteinExistence type="predicted"/>
<dbReference type="PRINTS" id="PR00095">
    <property type="entry name" value="ANTSNTHASEI"/>
</dbReference>
<dbReference type="InterPro" id="IPR019999">
    <property type="entry name" value="Anth_synth_I-like"/>
</dbReference>
<dbReference type="AlphaFoldDB" id="A0A179DFY0"/>
<dbReference type="PANTHER" id="PTHR11236:SF50">
    <property type="entry name" value="AMINODEOXYCHORISMATE SYNTHASE COMPONENT 1"/>
    <property type="match status" value="1"/>
</dbReference>
<dbReference type="OrthoDB" id="9803598at2"/>
<evidence type="ECO:0000313" key="2">
    <source>
        <dbReference type="EMBL" id="OAQ39610.1"/>
    </source>
</evidence>